<proteinExistence type="predicted"/>
<gene>
    <name evidence="2" type="ORF">Cgig2_022598</name>
</gene>
<keyword evidence="1" id="KW-0812">Transmembrane</keyword>
<dbReference type="OrthoDB" id="1194411at2759"/>
<comment type="caution">
    <text evidence="2">The sequence shown here is derived from an EMBL/GenBank/DDBJ whole genome shotgun (WGS) entry which is preliminary data.</text>
</comment>
<evidence type="ECO:0000313" key="3">
    <source>
        <dbReference type="Proteomes" id="UP001153076"/>
    </source>
</evidence>
<reference evidence="2" key="1">
    <citation type="submission" date="2022-04" db="EMBL/GenBank/DDBJ databases">
        <title>Carnegiea gigantea Genome sequencing and assembly v2.</title>
        <authorList>
            <person name="Copetti D."/>
            <person name="Sanderson M.J."/>
            <person name="Burquez A."/>
            <person name="Wojciechowski M.F."/>
        </authorList>
    </citation>
    <scope>NUCLEOTIDE SEQUENCE</scope>
    <source>
        <strain evidence="2">SGP5-SGP5p</strain>
        <tissue evidence="2">Aerial part</tissue>
    </source>
</reference>
<dbReference type="EMBL" id="JAKOGI010001234">
    <property type="protein sequence ID" value="KAJ8426817.1"/>
    <property type="molecule type" value="Genomic_DNA"/>
</dbReference>
<keyword evidence="1" id="KW-0472">Membrane</keyword>
<name>A0A9Q1GSC2_9CARY</name>
<feature type="transmembrane region" description="Helical" evidence="1">
    <location>
        <begin position="12"/>
        <end position="33"/>
    </location>
</feature>
<sequence length="162" mass="18552">MTYLNATAEGELTAFLAFWLSHFILSHVLGYIYHGLREAASHPDYLGKANAIFPSHYVIGWLVELFPYLCRHRPNSDCPSGFPTLVRYTGLLGSKLSFPQARHVFKDKRYLSLRANSYRKVSRNGRDVIDMGLLDEDFKFLLSIQSSVLLVHVETELLLEPY</sequence>
<dbReference type="AlphaFoldDB" id="A0A9Q1GSC2"/>
<accession>A0A9Q1GSC2</accession>
<organism evidence="2 3">
    <name type="scientific">Carnegiea gigantea</name>
    <dbReference type="NCBI Taxonomy" id="171969"/>
    <lineage>
        <taxon>Eukaryota</taxon>
        <taxon>Viridiplantae</taxon>
        <taxon>Streptophyta</taxon>
        <taxon>Embryophyta</taxon>
        <taxon>Tracheophyta</taxon>
        <taxon>Spermatophyta</taxon>
        <taxon>Magnoliopsida</taxon>
        <taxon>eudicotyledons</taxon>
        <taxon>Gunneridae</taxon>
        <taxon>Pentapetalae</taxon>
        <taxon>Caryophyllales</taxon>
        <taxon>Cactineae</taxon>
        <taxon>Cactaceae</taxon>
        <taxon>Cactoideae</taxon>
        <taxon>Echinocereeae</taxon>
        <taxon>Carnegiea</taxon>
    </lineage>
</organism>
<keyword evidence="1" id="KW-1133">Transmembrane helix</keyword>
<evidence type="ECO:0000313" key="2">
    <source>
        <dbReference type="EMBL" id="KAJ8426817.1"/>
    </source>
</evidence>
<keyword evidence="3" id="KW-1185">Reference proteome</keyword>
<protein>
    <recommendedName>
        <fullName evidence="4">Aminotransferase-like plant mobile domain-containing protein</fullName>
    </recommendedName>
</protein>
<dbReference type="Proteomes" id="UP001153076">
    <property type="component" value="Unassembled WGS sequence"/>
</dbReference>
<evidence type="ECO:0000256" key="1">
    <source>
        <dbReference type="SAM" id="Phobius"/>
    </source>
</evidence>
<evidence type="ECO:0008006" key="4">
    <source>
        <dbReference type="Google" id="ProtNLM"/>
    </source>
</evidence>